<dbReference type="Proteomes" id="UP000070578">
    <property type="component" value="Unassembled WGS sequence"/>
</dbReference>
<dbReference type="EMBL" id="LSLI01000047">
    <property type="protein sequence ID" value="KXS31973.1"/>
    <property type="molecule type" value="Genomic_DNA"/>
</dbReference>
<evidence type="ECO:0000313" key="2">
    <source>
        <dbReference type="EMBL" id="KXS31973.1"/>
    </source>
</evidence>
<sequence>MKHSWTLKMLLSAGLILLTYAPLGSAEETTHTARVEVYALHSGDKIVYSYRVINNTPKTIAAVTIGLDKRGDVNPGNDVYELLGLPSGWNAKFGIPSTSSNSPTGWRVSLITPEQESDAHALTWAPLNDRTPRLLPGQNLGKMSISLDKADSNYLTGHAMLSFADGSPANLTVPLERLDTSPPRVTVYLHPDTIMPQDNKFVAIKATFSIKDDYDRMPEIKLESITSNEPLGADDIRDASIGLDDRYFKLRAASKSFAGRIYTVTYSATDASGNQTMATANVMVSANHHPYDQGEPRQP</sequence>
<evidence type="ECO:0000313" key="3">
    <source>
        <dbReference type="Proteomes" id="UP000070578"/>
    </source>
</evidence>
<protein>
    <submittedName>
        <fullName evidence="2">Uncharacterized protein</fullName>
    </submittedName>
</protein>
<evidence type="ECO:0000256" key="1">
    <source>
        <dbReference type="SAM" id="SignalP"/>
    </source>
</evidence>
<keyword evidence="1" id="KW-0732">Signal</keyword>
<reference evidence="2 3" key="2">
    <citation type="submission" date="2016-03" db="EMBL/GenBank/DDBJ databases">
        <title>New uncultured bacterium of the family Gallionellaceae from acid mine drainage: description and reconstruction of genome based on metagenomic analysis of microbial community.</title>
        <authorList>
            <person name="Kadnikov V."/>
            <person name="Ivasenko D."/>
            <person name="Beletsky A."/>
            <person name="Mardanov A."/>
            <person name="Danilova E."/>
            <person name="Pimenov N."/>
            <person name="Karnachuk O."/>
            <person name="Ravin N."/>
        </authorList>
    </citation>
    <scope>NUCLEOTIDE SEQUENCE [LARGE SCALE GENOMIC DNA]</scope>
    <source>
        <strain evidence="2">ShG14-8</strain>
    </source>
</reference>
<comment type="caution">
    <text evidence="2">The sequence shown here is derived from an EMBL/GenBank/DDBJ whole genome shotgun (WGS) entry which is preliminary data.</text>
</comment>
<gene>
    <name evidence="2" type="ORF">AWT59_1885</name>
</gene>
<organism evidence="2 3">
    <name type="scientific">Candidatus Gallionella acididurans</name>
    <dbReference type="NCBI Taxonomy" id="1796491"/>
    <lineage>
        <taxon>Bacteria</taxon>
        <taxon>Pseudomonadati</taxon>
        <taxon>Pseudomonadota</taxon>
        <taxon>Betaproteobacteria</taxon>
        <taxon>Nitrosomonadales</taxon>
        <taxon>Gallionellaceae</taxon>
        <taxon>Gallionella</taxon>
    </lineage>
</organism>
<feature type="signal peptide" evidence="1">
    <location>
        <begin position="1"/>
        <end position="26"/>
    </location>
</feature>
<proteinExistence type="predicted"/>
<dbReference type="AlphaFoldDB" id="A0A139BSZ6"/>
<name>A0A139BSZ6_9PROT</name>
<reference evidence="2 3" key="1">
    <citation type="submission" date="2016-02" db="EMBL/GenBank/DDBJ databases">
        <authorList>
            <person name="Wen L."/>
            <person name="He K."/>
            <person name="Yang H."/>
        </authorList>
    </citation>
    <scope>NUCLEOTIDE SEQUENCE [LARGE SCALE GENOMIC DNA]</scope>
    <source>
        <strain evidence="2">ShG14-8</strain>
    </source>
</reference>
<feature type="chain" id="PRO_5007483950" evidence="1">
    <location>
        <begin position="27"/>
        <end position="299"/>
    </location>
</feature>
<accession>A0A139BSZ6</accession>